<evidence type="ECO:0000259" key="6">
    <source>
        <dbReference type="PROSITE" id="PS50066"/>
    </source>
</evidence>
<dbReference type="InterPro" id="IPR036879">
    <property type="entry name" value="TF_MADSbox_sf"/>
</dbReference>
<evidence type="ECO:0000256" key="2">
    <source>
        <dbReference type="ARBA" id="ARBA00023015"/>
    </source>
</evidence>
<dbReference type="PANTHER" id="PTHR48019">
    <property type="entry name" value="SERUM RESPONSE FACTOR HOMOLOG"/>
    <property type="match status" value="1"/>
</dbReference>
<evidence type="ECO:0000256" key="5">
    <source>
        <dbReference type="ARBA" id="ARBA00023242"/>
    </source>
</evidence>
<dbReference type="Gramene" id="KFK26164">
    <property type="protein sequence ID" value="KFK26164"/>
    <property type="gene ID" value="AALP_AA8G211400"/>
</dbReference>
<dbReference type="PROSITE" id="PS50066">
    <property type="entry name" value="MADS_BOX_2"/>
    <property type="match status" value="1"/>
</dbReference>
<evidence type="ECO:0000313" key="8">
    <source>
        <dbReference type="Proteomes" id="UP000029120"/>
    </source>
</evidence>
<dbReference type="EMBL" id="CM002876">
    <property type="protein sequence ID" value="KFK26164.1"/>
    <property type="molecule type" value="Genomic_DNA"/>
</dbReference>
<keyword evidence="3" id="KW-0238">DNA-binding</keyword>
<protein>
    <recommendedName>
        <fullName evidence="6">MADS-box domain-containing protein</fullName>
    </recommendedName>
</protein>
<dbReference type="GO" id="GO:0045944">
    <property type="term" value="P:positive regulation of transcription by RNA polymerase II"/>
    <property type="evidence" value="ECO:0007669"/>
    <property type="project" value="InterPro"/>
</dbReference>
<feature type="domain" description="MADS-box" evidence="6">
    <location>
        <begin position="6"/>
        <end position="51"/>
    </location>
</feature>
<proteinExistence type="predicted"/>
<dbReference type="Gene3D" id="3.40.1810.10">
    <property type="entry name" value="Transcription factor, MADS-box"/>
    <property type="match status" value="1"/>
</dbReference>
<evidence type="ECO:0000313" key="7">
    <source>
        <dbReference type="EMBL" id="KFK26164.1"/>
    </source>
</evidence>
<dbReference type="OrthoDB" id="1112146at2759"/>
<dbReference type="GO" id="GO:0046983">
    <property type="term" value="F:protein dimerization activity"/>
    <property type="evidence" value="ECO:0007669"/>
    <property type="project" value="InterPro"/>
</dbReference>
<dbReference type="Proteomes" id="UP000029120">
    <property type="component" value="Chromosome 8"/>
</dbReference>
<evidence type="ECO:0000256" key="3">
    <source>
        <dbReference type="ARBA" id="ARBA00023125"/>
    </source>
</evidence>
<accession>A0A087G8G2</accession>
<dbReference type="Pfam" id="PF00319">
    <property type="entry name" value="SRF-TF"/>
    <property type="match status" value="1"/>
</dbReference>
<dbReference type="InterPro" id="IPR033897">
    <property type="entry name" value="SRF-like_MADS-box"/>
</dbReference>
<dbReference type="InterPro" id="IPR050142">
    <property type="entry name" value="MADS-box/MEF2_TF"/>
</dbReference>
<dbReference type="SUPFAM" id="SSF55455">
    <property type="entry name" value="SRF-like"/>
    <property type="match status" value="1"/>
</dbReference>
<dbReference type="GO" id="GO:0005634">
    <property type="term" value="C:nucleus"/>
    <property type="evidence" value="ECO:0007669"/>
    <property type="project" value="UniProtKB-SubCell"/>
</dbReference>
<keyword evidence="8" id="KW-1185">Reference proteome</keyword>
<gene>
    <name evidence="7" type="ordered locus">AALP_Aa8g211400</name>
</gene>
<sequence>MVKRGGLKRKIPIEKIDKKTSRAPCYSKRCNGLFGKAAQLCLLSGAQIAVLATPMSDNSNVSFFSFGHASVDDNNSNSYALSAENLDPAVGCFSDDFLQNTNTQMMANSEDFSIMDNNIALQAENFDDLDIMDDIDIMELIDFDSTSESLLPSDEILKTTFESLQSDGVFESTLELQEFAASLLTTSDSHDSMDLTMFSHSQPVQDGDLMLQNRGLSYDYLHFSDVFNELAPIVRL</sequence>
<evidence type="ECO:0000256" key="1">
    <source>
        <dbReference type="ARBA" id="ARBA00004123"/>
    </source>
</evidence>
<comment type="subcellular location">
    <subcellularLocation>
        <location evidence="1">Nucleus</location>
    </subcellularLocation>
</comment>
<dbReference type="InterPro" id="IPR002100">
    <property type="entry name" value="TF_MADSbox"/>
</dbReference>
<name>A0A087G8G2_ARAAL</name>
<dbReference type="AlphaFoldDB" id="A0A087G8G2"/>
<keyword evidence="5" id="KW-0539">Nucleus</keyword>
<dbReference type="GO" id="GO:0000987">
    <property type="term" value="F:cis-regulatory region sequence-specific DNA binding"/>
    <property type="evidence" value="ECO:0007669"/>
    <property type="project" value="InterPro"/>
</dbReference>
<dbReference type="GO" id="GO:0000981">
    <property type="term" value="F:DNA-binding transcription factor activity, RNA polymerase II-specific"/>
    <property type="evidence" value="ECO:0007669"/>
    <property type="project" value="InterPro"/>
</dbReference>
<dbReference type="SMART" id="SM00432">
    <property type="entry name" value="MADS"/>
    <property type="match status" value="1"/>
</dbReference>
<organism evidence="7 8">
    <name type="scientific">Arabis alpina</name>
    <name type="common">Alpine rock-cress</name>
    <dbReference type="NCBI Taxonomy" id="50452"/>
    <lineage>
        <taxon>Eukaryota</taxon>
        <taxon>Viridiplantae</taxon>
        <taxon>Streptophyta</taxon>
        <taxon>Embryophyta</taxon>
        <taxon>Tracheophyta</taxon>
        <taxon>Spermatophyta</taxon>
        <taxon>Magnoliopsida</taxon>
        <taxon>eudicotyledons</taxon>
        <taxon>Gunneridae</taxon>
        <taxon>Pentapetalae</taxon>
        <taxon>rosids</taxon>
        <taxon>malvids</taxon>
        <taxon>Brassicales</taxon>
        <taxon>Brassicaceae</taxon>
        <taxon>Arabideae</taxon>
        <taxon>Arabis</taxon>
    </lineage>
</organism>
<keyword evidence="2" id="KW-0805">Transcription regulation</keyword>
<reference evidence="8" key="1">
    <citation type="journal article" date="2015" name="Nat. Plants">
        <title>Genome expansion of Arabis alpina linked with retrotransposition and reduced symmetric DNA methylation.</title>
        <authorList>
            <person name="Willing E.M."/>
            <person name="Rawat V."/>
            <person name="Mandakova T."/>
            <person name="Maumus F."/>
            <person name="James G.V."/>
            <person name="Nordstroem K.J."/>
            <person name="Becker C."/>
            <person name="Warthmann N."/>
            <person name="Chica C."/>
            <person name="Szarzynska B."/>
            <person name="Zytnicki M."/>
            <person name="Albani M.C."/>
            <person name="Kiefer C."/>
            <person name="Bergonzi S."/>
            <person name="Castaings L."/>
            <person name="Mateos J.L."/>
            <person name="Berns M.C."/>
            <person name="Bujdoso N."/>
            <person name="Piofczyk T."/>
            <person name="de Lorenzo L."/>
            <person name="Barrero-Sicilia C."/>
            <person name="Mateos I."/>
            <person name="Piednoel M."/>
            <person name="Hagmann J."/>
            <person name="Chen-Min-Tao R."/>
            <person name="Iglesias-Fernandez R."/>
            <person name="Schuster S.C."/>
            <person name="Alonso-Blanco C."/>
            <person name="Roudier F."/>
            <person name="Carbonero P."/>
            <person name="Paz-Ares J."/>
            <person name="Davis S.J."/>
            <person name="Pecinka A."/>
            <person name="Quesneville H."/>
            <person name="Colot V."/>
            <person name="Lysak M.A."/>
            <person name="Weigel D."/>
            <person name="Coupland G."/>
            <person name="Schneeberger K."/>
        </authorList>
    </citation>
    <scope>NUCLEOTIDE SEQUENCE [LARGE SCALE GENOMIC DNA]</scope>
    <source>
        <strain evidence="8">cv. Pajares</strain>
    </source>
</reference>
<keyword evidence="4" id="KW-0804">Transcription</keyword>
<dbReference type="CDD" id="cd00266">
    <property type="entry name" value="MADS_SRF_like"/>
    <property type="match status" value="1"/>
</dbReference>
<evidence type="ECO:0000256" key="4">
    <source>
        <dbReference type="ARBA" id="ARBA00023163"/>
    </source>
</evidence>
<dbReference type="eggNOG" id="KOG0014">
    <property type="taxonomic scope" value="Eukaryota"/>
</dbReference>